<sequence length="391" mass="43240">MATDDETDPHTLARWRLVLGRTAEQHGINCGGNGEAERIEELVGFLFEPGPGDGAGGRGRGGHGGGRRSSGRAGGSGGPQLTVPDWVDQVNELFPTQSKEVMQKELVKRRGISELMGKPELLEKIEPNMELVKTLLTHRDLLNEKTRILARKIIEQVVEELKRKMQVQVEQAITGAIRKDRHSPRKVYRNLDLKTTLRRNLKNYDPDTGKLLVDRVFFYAAERKKKPWHVIVVVDQSGSMLESAIFSAVMASIFAELPAVKTSLVLFDTEVVDLSDQVGQPVDVLLSIQLGGGTDITKGLMYANELVRQPGRTIVVLITDFYEGRDEKDLVDQTRLMADSGVRMIGLGALGYDARPSYNKPTAQKLTKVGMDVLVCTPEKLAECMAQIIRG</sequence>
<evidence type="ECO:0000313" key="4">
    <source>
        <dbReference type="Proteomes" id="UP000464178"/>
    </source>
</evidence>
<proteinExistence type="predicted"/>
<dbReference type="Gene3D" id="3.40.50.410">
    <property type="entry name" value="von Willebrand factor, type A domain"/>
    <property type="match status" value="1"/>
</dbReference>
<evidence type="ECO:0000313" key="3">
    <source>
        <dbReference type="EMBL" id="VTR97783.1"/>
    </source>
</evidence>
<keyword evidence="4" id="KW-1185">Reference proteome</keyword>
<dbReference type="EMBL" id="LR593886">
    <property type="protein sequence ID" value="VTR97783.1"/>
    <property type="molecule type" value="Genomic_DNA"/>
</dbReference>
<feature type="compositionally biased region" description="Gly residues" evidence="1">
    <location>
        <begin position="51"/>
        <end position="64"/>
    </location>
</feature>
<dbReference type="AlphaFoldDB" id="A0A6P2DA28"/>
<feature type="region of interest" description="Disordered" evidence="1">
    <location>
        <begin position="46"/>
        <end position="82"/>
    </location>
</feature>
<dbReference type="SMART" id="SM00327">
    <property type="entry name" value="VWA"/>
    <property type="match status" value="1"/>
</dbReference>
<reference evidence="3 4" key="1">
    <citation type="submission" date="2019-05" db="EMBL/GenBank/DDBJ databases">
        <authorList>
            <consortium name="Science for Life Laboratories"/>
        </authorList>
    </citation>
    <scope>NUCLEOTIDE SEQUENCE [LARGE SCALE GENOMIC DNA]</scope>
    <source>
        <strain evidence="3">Soil9</strain>
    </source>
</reference>
<protein>
    <recommendedName>
        <fullName evidence="2">VWFA domain-containing protein</fullName>
    </recommendedName>
</protein>
<dbReference type="PANTHER" id="PTHR30634:SF16">
    <property type="entry name" value="OUTER-MEMBRANE LIPOPROTEIN LOLB"/>
    <property type="match status" value="1"/>
</dbReference>
<accession>A0A6P2DA28</accession>
<dbReference type="RefSeq" id="WP_162671360.1">
    <property type="nucleotide sequence ID" value="NZ_LR593886.1"/>
</dbReference>
<evidence type="ECO:0000256" key="1">
    <source>
        <dbReference type="SAM" id="MobiDB-lite"/>
    </source>
</evidence>
<name>A0A6P2DA28_9BACT</name>
<evidence type="ECO:0000259" key="2">
    <source>
        <dbReference type="SMART" id="SM00327"/>
    </source>
</evidence>
<dbReference type="Pfam" id="PF05762">
    <property type="entry name" value="VWA_CoxE"/>
    <property type="match status" value="1"/>
</dbReference>
<dbReference type="PANTHER" id="PTHR30634">
    <property type="entry name" value="OUTER MEMBRANE LOLAB LIPOPROTEIN INSERTION APPARATUS"/>
    <property type="match status" value="1"/>
</dbReference>
<gene>
    <name evidence="3" type="ORF">SOIL9_05440</name>
</gene>
<organism evidence="3 4">
    <name type="scientific">Gemmata massiliana</name>
    <dbReference type="NCBI Taxonomy" id="1210884"/>
    <lineage>
        <taxon>Bacteria</taxon>
        <taxon>Pseudomonadati</taxon>
        <taxon>Planctomycetota</taxon>
        <taxon>Planctomycetia</taxon>
        <taxon>Gemmatales</taxon>
        <taxon>Gemmataceae</taxon>
        <taxon>Gemmata</taxon>
    </lineage>
</organism>
<dbReference type="SUPFAM" id="SSF53300">
    <property type="entry name" value="vWA-like"/>
    <property type="match status" value="1"/>
</dbReference>
<dbReference type="KEGG" id="gms:SOIL9_05440"/>
<feature type="domain" description="VWFA" evidence="2">
    <location>
        <begin position="227"/>
        <end position="386"/>
    </location>
</feature>
<dbReference type="InterPro" id="IPR036465">
    <property type="entry name" value="vWFA_dom_sf"/>
</dbReference>
<dbReference type="Proteomes" id="UP000464178">
    <property type="component" value="Chromosome"/>
</dbReference>
<dbReference type="InterPro" id="IPR050458">
    <property type="entry name" value="LolB"/>
</dbReference>
<dbReference type="InterPro" id="IPR008912">
    <property type="entry name" value="Uncharacterised_CoxE"/>
</dbReference>
<dbReference type="InterPro" id="IPR002035">
    <property type="entry name" value="VWF_A"/>
</dbReference>